<sequence>MIENSTISYLSDVKYILHSARQQAYVAVNSAMIEAYWKIGERIVVEEQNGKDRAAYGKEILQKLSLELTKEFGKGFSYRSLREIRQFYLLFPDFQKWRTLFAKLSWSHFQRTLKLTNENARLYYLTEAAENHWSVRTLDRNISTLYYERLLASKDKQLVQAEMQEKTQDLKASDFIKSPTVLEFLNLPTNLAYTEAELEKALIDNLQQFMLELGKGFAFVARQQCIRTETSDFFIDLVFYNYILKCFVIVELKTEKLTHQDIGQLDMYVRMYDDLQKRSDDNPTVGLLLCTETDSIIAKYSVLNDNKQLFASKYMAYLPSEEDLIREIEQQKIIFEQQFE</sequence>
<evidence type="ECO:0000313" key="4">
    <source>
        <dbReference type="Proteomes" id="UP000230282"/>
    </source>
</evidence>
<feature type="domain" description="YhcG N-terminal" evidence="2">
    <location>
        <begin position="12"/>
        <end position="149"/>
    </location>
</feature>
<dbReference type="Pfam" id="PF06250">
    <property type="entry name" value="YhcG_C"/>
    <property type="match status" value="1"/>
</dbReference>
<dbReference type="Gene3D" id="3.40.1350.10">
    <property type="match status" value="1"/>
</dbReference>
<reference evidence="3 4" key="1">
    <citation type="submission" date="2017-11" db="EMBL/GenBank/DDBJ databases">
        <title>Reclassification of Bisgaard taxon 5 as Caviibacterium pharyngocola gen. nov., sp. nov.</title>
        <authorList>
            <person name="Christensen H."/>
        </authorList>
    </citation>
    <scope>NUCLEOTIDE SEQUENCE [LARGE SCALE GENOMIC DNA]</scope>
    <source>
        <strain evidence="3 4">7_3</strain>
    </source>
</reference>
<gene>
    <name evidence="3" type="ORF">CVP04_09590</name>
</gene>
<dbReference type="InterPro" id="IPR053148">
    <property type="entry name" value="PD-DEXK-like_domain"/>
</dbReference>
<dbReference type="PANTHER" id="PTHR30547">
    <property type="entry name" value="UNCHARACTERIZED PROTEIN YHCG-RELATED"/>
    <property type="match status" value="1"/>
</dbReference>
<comment type="caution">
    <text evidence="3">The sequence shown here is derived from an EMBL/GenBank/DDBJ whole genome shotgun (WGS) entry which is preliminary data.</text>
</comment>
<dbReference type="InterPro" id="IPR011856">
    <property type="entry name" value="tRNA_endonuc-like_dom_sf"/>
</dbReference>
<dbReference type="OrthoDB" id="9801263at2"/>
<dbReference type="PANTHER" id="PTHR30547:SF5">
    <property type="entry name" value="NUCLEASE YHCG-RELATED"/>
    <property type="match status" value="1"/>
</dbReference>
<dbReference type="Pfam" id="PF17761">
    <property type="entry name" value="DUF1016_N"/>
    <property type="match status" value="1"/>
</dbReference>
<evidence type="ECO:0000313" key="3">
    <source>
        <dbReference type="EMBL" id="PJG82393.1"/>
    </source>
</evidence>
<dbReference type="EMBL" id="PHGZ01000021">
    <property type="protein sequence ID" value="PJG82393.1"/>
    <property type="molecule type" value="Genomic_DNA"/>
</dbReference>
<organism evidence="3 4">
    <name type="scientific">Caviibacterium pharyngocola</name>
    <dbReference type="NCBI Taxonomy" id="28159"/>
    <lineage>
        <taxon>Bacteria</taxon>
        <taxon>Pseudomonadati</taxon>
        <taxon>Pseudomonadota</taxon>
        <taxon>Gammaproteobacteria</taxon>
        <taxon>Pasteurellales</taxon>
        <taxon>Pasteurellaceae</taxon>
        <taxon>Caviibacterium</taxon>
    </lineage>
</organism>
<evidence type="ECO:0000259" key="2">
    <source>
        <dbReference type="Pfam" id="PF17761"/>
    </source>
</evidence>
<feature type="domain" description="YhcG PDDEXK nuclease" evidence="1">
    <location>
        <begin position="174"/>
        <end position="322"/>
    </location>
</feature>
<name>A0A2M8RU27_9PAST</name>
<evidence type="ECO:0000259" key="1">
    <source>
        <dbReference type="Pfam" id="PF06250"/>
    </source>
</evidence>
<proteinExistence type="predicted"/>
<dbReference type="InterPro" id="IPR009362">
    <property type="entry name" value="YhcG_C"/>
</dbReference>
<dbReference type="InterPro" id="IPR041527">
    <property type="entry name" value="YhcG_N"/>
</dbReference>
<dbReference type="Proteomes" id="UP000230282">
    <property type="component" value="Unassembled WGS sequence"/>
</dbReference>
<keyword evidence="4" id="KW-1185">Reference proteome</keyword>
<dbReference type="GO" id="GO:0003676">
    <property type="term" value="F:nucleic acid binding"/>
    <property type="evidence" value="ECO:0007669"/>
    <property type="project" value="InterPro"/>
</dbReference>
<dbReference type="AlphaFoldDB" id="A0A2M8RU27"/>
<protein>
    <submittedName>
        <fullName evidence="3">DUF1016 domain-containing protein</fullName>
    </submittedName>
</protein>
<accession>A0A2M8RU27</accession>